<keyword evidence="6" id="KW-0645">Protease</keyword>
<keyword evidence="19" id="KW-1185">Reference proteome</keyword>
<sequence>MRRLCKVIVATALITPLILFLLFGANANAADGKITATKLETTAQSAVLMDGNGTVLFEKNAHQPLPPASVTKSMTLLLAVEAVEQGKIKLTDEVSTSENAWRQGGSQIWLEPGERMTVKELMTAIAVVSANDAAVALMEHIYGSEQAAVDAMNQRAADLGLKNTHFANVNGLPVAGHYLSAYDTALIVKEAIKHPLYMELCGIKETWLRNGKNWLVNTNKLLWWYKGADGLKTGWTEEAKYCFAGTAKRDGLRLIAVVFATPEPRSHLRESMKLMDWGFANYIAAPVVEKGSPVEKMKVNNGTEKEVQLIAAKDITLLLAKGQNKAIQKRFVAGPAVNAPVAEGQKCGELIIEKDGKEVDKVDLVAAKTVPRIGFGQIISNMFYELFSINR</sequence>
<feature type="active site" description="Acyl-ester intermediate" evidence="13">
    <location>
        <position position="69"/>
    </location>
</feature>
<keyword evidence="7 16" id="KW-0732">Signal</keyword>
<dbReference type="GO" id="GO:0071555">
    <property type="term" value="P:cell wall organization"/>
    <property type="evidence" value="ECO:0007669"/>
    <property type="project" value="UniProtKB-KW"/>
</dbReference>
<dbReference type="GO" id="GO:0009002">
    <property type="term" value="F:serine-type D-Ala-D-Ala carboxypeptidase activity"/>
    <property type="evidence" value="ECO:0007669"/>
    <property type="project" value="UniProtKB-EC"/>
</dbReference>
<dbReference type="EMBL" id="UPPP01000083">
    <property type="protein sequence ID" value="VBB07990.1"/>
    <property type="molecule type" value="Genomic_DNA"/>
</dbReference>
<dbReference type="AlphaFoldDB" id="A0A498RAJ6"/>
<dbReference type="SUPFAM" id="SSF56601">
    <property type="entry name" value="beta-lactamase/transpeptidase-like"/>
    <property type="match status" value="1"/>
</dbReference>
<dbReference type="InterPro" id="IPR018044">
    <property type="entry name" value="Peptidase_S11"/>
</dbReference>
<dbReference type="InterPro" id="IPR012907">
    <property type="entry name" value="Peptidase_S11_C"/>
</dbReference>
<dbReference type="Pfam" id="PF00768">
    <property type="entry name" value="Peptidase_S11"/>
    <property type="match status" value="1"/>
</dbReference>
<evidence type="ECO:0000259" key="17">
    <source>
        <dbReference type="SMART" id="SM00936"/>
    </source>
</evidence>
<evidence type="ECO:0000256" key="16">
    <source>
        <dbReference type="SAM" id="SignalP"/>
    </source>
</evidence>
<evidence type="ECO:0000256" key="13">
    <source>
        <dbReference type="PIRSR" id="PIRSR618044-1"/>
    </source>
</evidence>
<evidence type="ECO:0000313" key="19">
    <source>
        <dbReference type="Proteomes" id="UP000277811"/>
    </source>
</evidence>
<dbReference type="UniPathway" id="UPA00219"/>
<dbReference type="Gene3D" id="2.60.410.10">
    <property type="entry name" value="D-Ala-D-Ala carboxypeptidase, C-terminal domain"/>
    <property type="match status" value="1"/>
</dbReference>
<dbReference type="SMART" id="SM00936">
    <property type="entry name" value="PBP5_C"/>
    <property type="match status" value="1"/>
</dbReference>
<keyword evidence="8" id="KW-0378">Hydrolase</keyword>
<evidence type="ECO:0000256" key="11">
    <source>
        <dbReference type="ARBA" id="ARBA00023316"/>
    </source>
</evidence>
<evidence type="ECO:0000256" key="15">
    <source>
        <dbReference type="RuleBase" id="RU004016"/>
    </source>
</evidence>
<dbReference type="EC" id="3.4.16.4" evidence="4"/>
<dbReference type="InterPro" id="IPR037167">
    <property type="entry name" value="Peptidase_S11_C_sf"/>
</dbReference>
<feature type="signal peptide" evidence="16">
    <location>
        <begin position="1"/>
        <end position="29"/>
    </location>
</feature>
<dbReference type="GO" id="GO:0006508">
    <property type="term" value="P:proteolysis"/>
    <property type="evidence" value="ECO:0007669"/>
    <property type="project" value="UniProtKB-KW"/>
</dbReference>
<evidence type="ECO:0000256" key="9">
    <source>
        <dbReference type="ARBA" id="ARBA00022960"/>
    </source>
</evidence>
<dbReference type="InterPro" id="IPR012338">
    <property type="entry name" value="Beta-lactam/transpept-like"/>
</dbReference>
<accession>A0A498RAJ6</accession>
<feature type="domain" description="Peptidase S11 D-Ala-D-Ala carboxypeptidase A C-terminal" evidence="17">
    <location>
        <begin position="282"/>
        <end position="372"/>
    </location>
</feature>
<dbReference type="PANTHER" id="PTHR21581">
    <property type="entry name" value="D-ALANYL-D-ALANINE CARBOXYPEPTIDASE"/>
    <property type="match status" value="1"/>
</dbReference>
<evidence type="ECO:0000256" key="4">
    <source>
        <dbReference type="ARBA" id="ARBA00012448"/>
    </source>
</evidence>
<feature type="active site" description="Proton acceptor" evidence="13">
    <location>
        <position position="72"/>
    </location>
</feature>
<evidence type="ECO:0000256" key="2">
    <source>
        <dbReference type="ARBA" id="ARBA00004752"/>
    </source>
</evidence>
<dbReference type="InterPro" id="IPR015956">
    <property type="entry name" value="Peniciliin-bd_prot_C_sf"/>
</dbReference>
<protein>
    <recommendedName>
        <fullName evidence="4">serine-type D-Ala-D-Ala carboxypeptidase</fullName>
        <ecNumber evidence="4">3.4.16.4</ecNumber>
    </recommendedName>
</protein>
<keyword evidence="9" id="KW-0133">Cell shape</keyword>
<dbReference type="PRINTS" id="PR00725">
    <property type="entry name" value="DADACBPTASE1"/>
</dbReference>
<keyword evidence="10" id="KW-0573">Peptidoglycan synthesis</keyword>
<evidence type="ECO:0000256" key="3">
    <source>
        <dbReference type="ARBA" id="ARBA00007164"/>
    </source>
</evidence>
<dbReference type="GO" id="GO:0009252">
    <property type="term" value="P:peptidoglycan biosynthetic process"/>
    <property type="evidence" value="ECO:0007669"/>
    <property type="project" value="UniProtKB-UniPathway"/>
</dbReference>
<comment type="pathway">
    <text evidence="2">Cell wall biogenesis; peptidoglycan biosynthesis.</text>
</comment>
<evidence type="ECO:0000313" key="18">
    <source>
        <dbReference type="EMBL" id="VBB07990.1"/>
    </source>
</evidence>
<dbReference type="GO" id="GO:0008360">
    <property type="term" value="P:regulation of cell shape"/>
    <property type="evidence" value="ECO:0007669"/>
    <property type="project" value="UniProtKB-KW"/>
</dbReference>
<evidence type="ECO:0000256" key="8">
    <source>
        <dbReference type="ARBA" id="ARBA00022801"/>
    </source>
</evidence>
<reference evidence="18 19" key="1">
    <citation type="submission" date="2018-06" db="EMBL/GenBank/DDBJ databases">
        <authorList>
            <person name="Strepis N."/>
        </authorList>
    </citation>
    <scope>NUCLEOTIDE SEQUENCE [LARGE SCALE GENOMIC DNA]</scope>
    <source>
        <strain evidence="18">LUCI</strain>
    </source>
</reference>
<gene>
    <name evidence="18" type="ORF">LUCI_3255</name>
</gene>
<comment type="catalytic activity">
    <reaction evidence="12">
        <text>Preferential cleavage: (Ac)2-L-Lys-D-Ala-|-D-Ala. Also transpeptidation of peptidyl-alanyl moieties that are N-acyl substituents of D-alanine.</text>
        <dbReference type="EC" id="3.4.16.4"/>
    </reaction>
</comment>
<dbReference type="PANTHER" id="PTHR21581:SF6">
    <property type="entry name" value="TRAFFICKING PROTEIN PARTICLE COMPLEX SUBUNIT 12"/>
    <property type="match status" value="1"/>
</dbReference>
<dbReference type="SUPFAM" id="SSF69189">
    <property type="entry name" value="Penicillin-binding protein associated domain"/>
    <property type="match status" value="1"/>
</dbReference>
<dbReference type="Pfam" id="PF07943">
    <property type="entry name" value="PBP5_C"/>
    <property type="match status" value="1"/>
</dbReference>
<feature type="active site" evidence="13">
    <location>
        <position position="129"/>
    </location>
</feature>
<feature type="binding site" evidence="14">
    <location>
        <position position="232"/>
    </location>
    <ligand>
        <name>substrate</name>
    </ligand>
</feature>
<evidence type="ECO:0000256" key="1">
    <source>
        <dbReference type="ARBA" id="ARBA00003217"/>
    </source>
</evidence>
<dbReference type="Gene3D" id="3.40.710.10">
    <property type="entry name" value="DD-peptidase/beta-lactamase superfamily"/>
    <property type="match status" value="1"/>
</dbReference>
<organism evidence="18 19">
    <name type="scientific">Lucifera butyrica</name>
    <dbReference type="NCBI Taxonomy" id="1351585"/>
    <lineage>
        <taxon>Bacteria</taxon>
        <taxon>Bacillati</taxon>
        <taxon>Bacillota</taxon>
        <taxon>Negativicutes</taxon>
        <taxon>Veillonellales</taxon>
        <taxon>Veillonellaceae</taxon>
        <taxon>Lucifera</taxon>
    </lineage>
</organism>
<name>A0A498RAJ6_9FIRM</name>
<feature type="chain" id="PRO_5019859717" description="serine-type D-Ala-D-Ala carboxypeptidase" evidence="16">
    <location>
        <begin position="30"/>
        <end position="391"/>
    </location>
</feature>
<dbReference type="OrthoDB" id="9791132at2"/>
<dbReference type="InterPro" id="IPR001967">
    <property type="entry name" value="Peptidase_S11_N"/>
</dbReference>
<evidence type="ECO:0000256" key="6">
    <source>
        <dbReference type="ARBA" id="ARBA00022670"/>
    </source>
</evidence>
<evidence type="ECO:0000256" key="5">
    <source>
        <dbReference type="ARBA" id="ARBA00022645"/>
    </source>
</evidence>
<evidence type="ECO:0000256" key="14">
    <source>
        <dbReference type="PIRSR" id="PIRSR618044-2"/>
    </source>
</evidence>
<keyword evidence="5 18" id="KW-0121">Carboxypeptidase</keyword>
<proteinExistence type="inferred from homology"/>
<evidence type="ECO:0000256" key="7">
    <source>
        <dbReference type="ARBA" id="ARBA00022729"/>
    </source>
</evidence>
<evidence type="ECO:0000256" key="12">
    <source>
        <dbReference type="ARBA" id="ARBA00034000"/>
    </source>
</evidence>
<dbReference type="RefSeq" id="WP_122628907.1">
    <property type="nucleotide sequence ID" value="NZ_UPPP01000083.1"/>
</dbReference>
<dbReference type="Proteomes" id="UP000277811">
    <property type="component" value="Unassembled WGS sequence"/>
</dbReference>
<evidence type="ECO:0000256" key="10">
    <source>
        <dbReference type="ARBA" id="ARBA00022984"/>
    </source>
</evidence>
<keyword evidence="11" id="KW-0961">Cell wall biogenesis/degradation</keyword>
<comment type="function">
    <text evidence="1">Removes C-terminal D-alanyl residues from sugar-peptide cell wall precursors.</text>
</comment>
<comment type="similarity">
    <text evidence="3 15">Belongs to the peptidase S11 family.</text>
</comment>